<evidence type="ECO:0000256" key="1">
    <source>
        <dbReference type="ARBA" id="ARBA00001961"/>
    </source>
</evidence>
<evidence type="ECO:0000256" key="2">
    <source>
        <dbReference type="ARBA" id="ARBA00002035"/>
    </source>
</evidence>
<gene>
    <name evidence="15" type="ORF">GSOID_T00017828001</name>
</gene>
<dbReference type="GO" id="GO:0005788">
    <property type="term" value="C:endoplasmic reticulum lumen"/>
    <property type="evidence" value="ECO:0007669"/>
    <property type="project" value="UniProtKB-SubCell"/>
</dbReference>
<dbReference type="PROSITE" id="PS51471">
    <property type="entry name" value="FE2OG_OXY"/>
    <property type="match status" value="1"/>
</dbReference>
<dbReference type="FunFam" id="2.60.120.620:FF:000011">
    <property type="entry name" value="Prolyl alpha subunit"/>
    <property type="match status" value="1"/>
</dbReference>
<proteinExistence type="inferred from homology"/>
<dbReference type="InterPro" id="IPR013547">
    <property type="entry name" value="P4H_N"/>
</dbReference>
<accession>E4X3I7</accession>
<dbReference type="GO" id="GO:0031418">
    <property type="term" value="F:L-ascorbic acid binding"/>
    <property type="evidence" value="ECO:0007669"/>
    <property type="project" value="UniProtKB-KW"/>
</dbReference>
<keyword evidence="16" id="KW-1185">Reference proteome</keyword>
<dbReference type="Gene3D" id="6.10.140.1460">
    <property type="match status" value="1"/>
</dbReference>
<dbReference type="EC" id="1.14.11.2" evidence="5"/>
<dbReference type="Gene3D" id="2.60.120.620">
    <property type="entry name" value="q2cbj1_9rhob like domain"/>
    <property type="match status" value="1"/>
</dbReference>
<comment type="similarity">
    <text evidence="4">Belongs to the P4HA family.</text>
</comment>
<dbReference type="Pfam" id="PF08336">
    <property type="entry name" value="P4Ha_N"/>
    <property type="match status" value="1"/>
</dbReference>
<evidence type="ECO:0000256" key="7">
    <source>
        <dbReference type="ARBA" id="ARBA00022824"/>
    </source>
</evidence>
<dbReference type="InterPro" id="IPR044862">
    <property type="entry name" value="Pro_4_hyd_alph_FE2OG_OXY"/>
</dbReference>
<dbReference type="InterPro" id="IPR011990">
    <property type="entry name" value="TPR-like_helical_dom_sf"/>
</dbReference>
<evidence type="ECO:0000256" key="3">
    <source>
        <dbReference type="ARBA" id="ARBA00004319"/>
    </source>
</evidence>
<feature type="chain" id="PRO_5003190865" description="procollagen-proline 4-dioxygenase" evidence="13">
    <location>
        <begin position="19"/>
        <end position="522"/>
    </location>
</feature>
<dbReference type="GO" id="GO:0004656">
    <property type="term" value="F:procollagen-proline 4-dioxygenase activity"/>
    <property type="evidence" value="ECO:0007669"/>
    <property type="project" value="UniProtKB-EC"/>
</dbReference>
<protein>
    <recommendedName>
        <fullName evidence="5">procollagen-proline 4-dioxygenase</fullName>
        <ecNumber evidence="5">1.14.11.2</ecNumber>
    </recommendedName>
</protein>
<dbReference type="InParanoid" id="E4X3I7"/>
<dbReference type="Pfam" id="PF13640">
    <property type="entry name" value="2OG-FeII_Oxy_3"/>
    <property type="match status" value="1"/>
</dbReference>
<dbReference type="PANTHER" id="PTHR10869">
    <property type="entry name" value="PROLYL 4-HYDROXYLASE ALPHA SUBUNIT"/>
    <property type="match status" value="1"/>
</dbReference>
<dbReference type="Gene3D" id="1.25.40.10">
    <property type="entry name" value="Tetratricopeptide repeat domain"/>
    <property type="match status" value="1"/>
</dbReference>
<evidence type="ECO:0000256" key="12">
    <source>
        <dbReference type="ARBA" id="ARBA00023180"/>
    </source>
</evidence>
<evidence type="ECO:0000256" key="6">
    <source>
        <dbReference type="ARBA" id="ARBA00022723"/>
    </source>
</evidence>
<dbReference type="GO" id="GO:0005506">
    <property type="term" value="F:iron ion binding"/>
    <property type="evidence" value="ECO:0007669"/>
    <property type="project" value="InterPro"/>
</dbReference>
<keyword evidence="12" id="KW-0325">Glycoprotein</keyword>
<reference evidence="15" key="1">
    <citation type="journal article" date="2010" name="Science">
        <title>Plasticity of animal genome architecture unmasked by rapid evolution of a pelagic tunicate.</title>
        <authorList>
            <person name="Denoeud F."/>
            <person name="Henriet S."/>
            <person name="Mungpakdee S."/>
            <person name="Aury J.M."/>
            <person name="Da Silva C."/>
            <person name="Brinkmann H."/>
            <person name="Mikhaleva J."/>
            <person name="Olsen L.C."/>
            <person name="Jubin C."/>
            <person name="Canestro C."/>
            <person name="Bouquet J.M."/>
            <person name="Danks G."/>
            <person name="Poulain J."/>
            <person name="Campsteijn C."/>
            <person name="Adamski M."/>
            <person name="Cross I."/>
            <person name="Yadetie F."/>
            <person name="Muffato M."/>
            <person name="Louis A."/>
            <person name="Butcher S."/>
            <person name="Tsagkogeorga G."/>
            <person name="Konrad A."/>
            <person name="Singh S."/>
            <person name="Jensen M.F."/>
            <person name="Cong E.H."/>
            <person name="Eikeseth-Otteraa H."/>
            <person name="Noel B."/>
            <person name="Anthouard V."/>
            <person name="Porcel B.M."/>
            <person name="Kachouri-Lafond R."/>
            <person name="Nishino A."/>
            <person name="Ugolini M."/>
            <person name="Chourrout P."/>
            <person name="Nishida H."/>
            <person name="Aasland R."/>
            <person name="Huzurbazar S."/>
            <person name="Westhof E."/>
            <person name="Delsuc F."/>
            <person name="Lehrach H."/>
            <person name="Reinhardt R."/>
            <person name="Weissenbach J."/>
            <person name="Roy S.W."/>
            <person name="Artiguenave F."/>
            <person name="Postlethwait J.H."/>
            <person name="Manak J.R."/>
            <person name="Thompson E.M."/>
            <person name="Jaillon O."/>
            <person name="Du Pasquier L."/>
            <person name="Boudinot P."/>
            <person name="Liberles D.A."/>
            <person name="Volff J.N."/>
            <person name="Philippe H."/>
            <person name="Lenhard B."/>
            <person name="Roest Crollius H."/>
            <person name="Wincker P."/>
            <person name="Chourrout D."/>
        </authorList>
    </citation>
    <scope>NUCLEOTIDE SEQUENCE [LARGE SCALE GENOMIC DNA]</scope>
</reference>
<evidence type="ECO:0000256" key="4">
    <source>
        <dbReference type="ARBA" id="ARBA00006511"/>
    </source>
</evidence>
<dbReference type="Pfam" id="PF23558">
    <property type="entry name" value="TPR_P4H"/>
    <property type="match status" value="1"/>
</dbReference>
<comment type="function">
    <text evidence="2">Catalyzes the post-translational formation of 4-hydroxyproline in -Xaa-Pro-Gly- sequences in collagens and other proteins.</text>
</comment>
<evidence type="ECO:0000256" key="13">
    <source>
        <dbReference type="SAM" id="SignalP"/>
    </source>
</evidence>
<keyword evidence="8" id="KW-0847">Vitamin C</keyword>
<sequence>MIVYQTMKLLFFFAVVVAKDEFFSSTAHMEKLMDEEEILIEEIKDYLGLEIKRIEKIKSFISTIESERGFSDYREHLSHPVNQYRLIRRFTKEWLEIEHLLNPQDEIPEFEELLLNHDEITGAAQALSRLSDVYQIEPIRFASGNATKNAPQLSFDDSFKIGSALYNKKEYYHCTKWMSAARELIPQPDNSAFPRYSDLLDYEAFCSSHSGNTPRALKLTEEILQRNDHSDPERIESNWRYYQGKVKDSELDSFPEDYLERPSHYNPEERQRYEELCQLGYNNEHTIRDNNDDSLRCFLFKGHEDDFFSQLGPWKVEEIAKQPYVVRFFDILNDNEINSLERLGEEKLARATVFDPATHKLVNADYRVSKSAWLKDEDSDTVEKYNRRISRLTGLDLEYAEQLQMSNYGIGGQYEPHYDYSRREWDIYNNRRIATWLSYLTTVEQGGGTVFTELGLHIRSIKGSAVFWYNLLPNGSGDERTRHAACPVLRGNKWVSNKWIHEFGNEWYRQCRLDEDADNLSL</sequence>
<keyword evidence="11" id="KW-0408">Iron</keyword>
<keyword evidence="13" id="KW-0732">Signal</keyword>
<evidence type="ECO:0000256" key="11">
    <source>
        <dbReference type="ARBA" id="ARBA00023004"/>
    </source>
</evidence>
<keyword evidence="10" id="KW-0560">Oxidoreductase</keyword>
<dbReference type="InterPro" id="IPR045054">
    <property type="entry name" value="P4HA-like"/>
</dbReference>
<keyword evidence="6" id="KW-0479">Metal-binding</keyword>
<evidence type="ECO:0000256" key="5">
    <source>
        <dbReference type="ARBA" id="ARBA00012269"/>
    </source>
</evidence>
<dbReference type="EMBL" id="FN653023">
    <property type="protein sequence ID" value="CBY18191.1"/>
    <property type="molecule type" value="Genomic_DNA"/>
</dbReference>
<dbReference type="Proteomes" id="UP000001307">
    <property type="component" value="Unassembled WGS sequence"/>
</dbReference>
<evidence type="ECO:0000256" key="9">
    <source>
        <dbReference type="ARBA" id="ARBA00022964"/>
    </source>
</evidence>
<name>E4X3I7_OIKDI</name>
<evidence type="ECO:0000313" key="16">
    <source>
        <dbReference type="Proteomes" id="UP000001307"/>
    </source>
</evidence>
<dbReference type="PANTHER" id="PTHR10869:SF244">
    <property type="entry name" value="PROLYL 4-HYDROXYLASE SUBUNIT ALPHA-2"/>
    <property type="match status" value="1"/>
</dbReference>
<evidence type="ECO:0000256" key="10">
    <source>
        <dbReference type="ARBA" id="ARBA00023002"/>
    </source>
</evidence>
<keyword evidence="9" id="KW-0223">Dioxygenase</keyword>
<comment type="cofactor">
    <cofactor evidence="1">
        <name>L-ascorbate</name>
        <dbReference type="ChEBI" id="CHEBI:38290"/>
    </cofactor>
</comment>
<dbReference type="InterPro" id="IPR006620">
    <property type="entry name" value="Pro_4_hyd_alph"/>
</dbReference>
<evidence type="ECO:0000313" key="15">
    <source>
        <dbReference type="EMBL" id="CBY18191.1"/>
    </source>
</evidence>
<dbReference type="SMART" id="SM00702">
    <property type="entry name" value="P4Hc"/>
    <property type="match status" value="1"/>
</dbReference>
<dbReference type="InterPro" id="IPR005123">
    <property type="entry name" value="Oxoglu/Fe-dep_dioxygenase_dom"/>
</dbReference>
<dbReference type="AlphaFoldDB" id="E4X3I7"/>
<feature type="domain" description="Fe2OG dioxygenase" evidence="14">
    <location>
        <begin position="399"/>
        <end position="502"/>
    </location>
</feature>
<dbReference type="OrthoDB" id="420380at2759"/>
<dbReference type="InterPro" id="IPR059068">
    <property type="entry name" value="TPR_P4H"/>
</dbReference>
<feature type="signal peptide" evidence="13">
    <location>
        <begin position="1"/>
        <end position="18"/>
    </location>
</feature>
<comment type="subcellular location">
    <subcellularLocation>
        <location evidence="3">Endoplasmic reticulum lumen</location>
    </subcellularLocation>
</comment>
<organism evidence="15">
    <name type="scientific">Oikopleura dioica</name>
    <name type="common">Tunicate</name>
    <dbReference type="NCBI Taxonomy" id="34765"/>
    <lineage>
        <taxon>Eukaryota</taxon>
        <taxon>Metazoa</taxon>
        <taxon>Chordata</taxon>
        <taxon>Tunicata</taxon>
        <taxon>Appendicularia</taxon>
        <taxon>Copelata</taxon>
        <taxon>Oikopleuridae</taxon>
        <taxon>Oikopleura</taxon>
    </lineage>
</organism>
<keyword evidence="7" id="KW-0256">Endoplasmic reticulum</keyword>
<evidence type="ECO:0000259" key="14">
    <source>
        <dbReference type="PROSITE" id="PS51471"/>
    </source>
</evidence>
<evidence type="ECO:0000256" key="8">
    <source>
        <dbReference type="ARBA" id="ARBA00022896"/>
    </source>
</evidence>
<dbReference type="SUPFAM" id="SSF48452">
    <property type="entry name" value="TPR-like"/>
    <property type="match status" value="1"/>
</dbReference>